<feature type="region of interest" description="Disordered" evidence="1">
    <location>
        <begin position="1418"/>
        <end position="1451"/>
    </location>
</feature>
<feature type="region of interest" description="Disordered" evidence="1">
    <location>
        <begin position="346"/>
        <end position="404"/>
    </location>
</feature>
<evidence type="ECO:0000256" key="1">
    <source>
        <dbReference type="SAM" id="MobiDB-lite"/>
    </source>
</evidence>
<feature type="region of interest" description="Disordered" evidence="1">
    <location>
        <begin position="524"/>
        <end position="544"/>
    </location>
</feature>
<name>A0A9C7F6Z7_9VIRU</name>
<feature type="compositionally biased region" description="Low complexity" evidence="1">
    <location>
        <begin position="392"/>
        <end position="404"/>
    </location>
</feature>
<sequence length="1745" mass="200298">MPTVELVESTTQFQNQSLVCHNDNQKNYHNNIALNLIDLSSVEFNLNTSGIINDKDILDKTYKYISILLKMVIVESDVRITQNSISSSELCKLIENRINDMTKYNADIIKNSTGDCYGNNNTNNYNSNFNDIIEVTKNRLENIKATLPIIINLDFKDWKITEDGKIEFMLKGNQGLQEVVNFFDIKYEAWATESLSRINLESEAVFYPHLDIMDVVLTHNSQPSMSNSIVDVPLQRQIIFRFYDLDFLVTSPIYSTKVLSKINNKQIVRNRYFYKQKDSNDYYTFDHPSVIKIRHILNLQQNNRKPKHVVQMNQNKYGSLNTNNDNDNNKEKTILLLTKAYIPGYTIPNVDNNNNNNQSDDEDYEGMYKNDQENNNDDDDDEEEEEEDEDIYNNNNNNNNFNNIGNIRINKMIGGFTKANDNKIKKSEKYITNYYKRRKSSNSFHSHNIKRKRKNLEKDDFFIATIIIKKKKKSTNTQEDDDKSYYYFVKDEETNNVIGNDIFKLVETGNKIIQKNNDTTTTFAKKKDPAAKDDSDDDNTTSDKSPNSISTFFIFSNFNEASKIITGNFISCNTFSSSSSTTTTNNNNIKAHIEIDGNLISHLNGEATVLNMMDGSPILSAGSLISNSFGEVCFHPNFFNITNKYYSLNTPTWKIVDDLINTHPLYNEEEKLIGYERYQPTVNLLMKSLFDIDNNNKNNNNYNNNNNNNNNIQNHLNKMTDLVLQMTGKLFGIKGIFKDRLFNVTYWDFPIGVLLCLYGNLIEKYHYYDNNNNNNHHDTWEKTHEAVLIVFLRQVFDCIIETGVWVTYQVRLIIKWIVEDVLLSLVNFLNKINFTTNVYSSNNNNNNNNNNNIATTTTAAAAAATIKNQVFSQDSIDAIVYLAFQWISLNSAANNNGLCKCFPNKYAWFYIEPKRKMIDYTYSPIPRFILHGQTLSLIGSKSVHNLIKDWPSSKRIGERILKLRNLVEHKYYPLIFSFTLNNLNGLKVIITPSYDNTTNDKDYYSNIINKNDYNNDTGSMAPDRNNNNNNNTSGATAAAATTTINTAANTNTDYTNMEDEKGEKETMYRYQYIPPLALLDPSAKTLPIGTLRDLGFLDSSLSILWTDTSSLSPFSEYNYEIGEFITKILYQKNKKFQNNINHIYKENYISISRDEDVISYWASLLSDATIQKFVDIKKKDHKNINTISSDLPLKIVEEIASPIIKGSITISSTVNEGIFWLYNFSSKFNIFKREKTIRENIHMSVSTGMEKLDELLSLIIMNNNNNNNNSNTNNISNNNDNNTNININNNNNKITSKSLLPFSFLQNLQQHHDQKSIKKQKNIYSFNVNEMLYFVYKLLPQVLECLMLRIMITAESEEVELIKTLANNVSRIIADSLLICLDPRNAHNIKMTLQEPIIITTNEKGEYILQKQNKFSNEEDLGGGDGGGGSSSGNVNTNITNNNNSSSSSINNNNNNINELLSSSAYISLLREKSKETGIKELDEYLKIINSLELPKPITLLTEEEKKIIERENSPVVKNMTSRRGLENASQTWNNKNILRPYVVPMSQGDNGGKYALMSDLPDNVHIYVPINPTSILSDVHLYDVLQLIKQTSQKIDEKKIYQLKLRETSNDQIFDIIKKIWASGSEENNAVIKAIEKDNINILKKRQIVNIKNDYLISNMPIFIDFNRFHLHLGIKSISNVDYYIKVPNFWRMMNLEDMLRFCIDLMLITLRNGVNVGLNTAKNLANIAYVTQCLSDAENNIIL</sequence>
<reference evidence="2" key="1">
    <citation type="submission" date="2022-10" db="EMBL/GenBank/DDBJ databases">
        <title>Genome sequences of endogenous nimaviruses in decapod crustaceans.</title>
        <authorList>
            <person name="Kawato S."/>
            <person name="Nozaki R."/>
            <person name="Kondo H."/>
            <person name="Hirono I."/>
        </authorList>
    </citation>
    <scope>NUCLEOTIDE SEQUENCE</scope>
    <source>
        <strain evidence="2">Tokushima2020</strain>
    </source>
</reference>
<dbReference type="PANTHER" id="PTHR16148:SF14">
    <property type="entry name" value="MYND-TYPE DOMAIN-CONTAINING PROTEIN"/>
    <property type="match status" value="1"/>
</dbReference>
<dbReference type="EMBL" id="LC738878">
    <property type="protein sequence ID" value="BDT62753.1"/>
    <property type="molecule type" value="Genomic_DNA"/>
</dbReference>
<dbReference type="PANTHER" id="PTHR16148">
    <property type="entry name" value="NF-KAPPA-B-REPRESSING FACTOR-RELATED"/>
    <property type="match status" value="1"/>
</dbReference>
<accession>A0A9C7F6Z7</accession>
<proteinExistence type="predicted"/>
<protein>
    <submittedName>
        <fullName evidence="2">Wsv289-like protein</fullName>
    </submittedName>
</protein>
<feature type="compositionally biased region" description="Low complexity" evidence="1">
    <location>
        <begin position="1432"/>
        <end position="1451"/>
    </location>
</feature>
<evidence type="ECO:0000313" key="2">
    <source>
        <dbReference type="EMBL" id="BDT62753.1"/>
    </source>
</evidence>
<organism evidence="2">
    <name type="scientific">Metapenaeus joyneri majanivirus</name>
    <dbReference type="NCBI Taxonomy" id="2984280"/>
    <lineage>
        <taxon>Viruses</taxon>
        <taxon>Viruses incertae sedis</taxon>
        <taxon>Naldaviricetes</taxon>
        <taxon>Nimaviridae</taxon>
    </lineage>
</organism>
<feature type="compositionally biased region" description="Acidic residues" evidence="1">
    <location>
        <begin position="374"/>
        <end position="391"/>
    </location>
</feature>